<evidence type="ECO:0000256" key="2">
    <source>
        <dbReference type="ARBA" id="ARBA00020570"/>
    </source>
</evidence>
<comment type="caution">
    <text evidence="12">The sequence shown here is derived from an EMBL/GenBank/DDBJ whole genome shotgun (WGS) entry which is preliminary data.</text>
</comment>
<proteinExistence type="inferred from homology"/>
<keyword evidence="4" id="KW-0249">Electron transport</keyword>
<feature type="site" description="Contributes to redox potential value" evidence="9">
    <location>
        <position position="31"/>
    </location>
</feature>
<dbReference type="eggNOG" id="COG0526">
    <property type="taxonomic scope" value="Bacteria"/>
</dbReference>
<evidence type="ECO:0000256" key="7">
    <source>
        <dbReference type="NCBIfam" id="TIGR01068"/>
    </source>
</evidence>
<dbReference type="InterPro" id="IPR005746">
    <property type="entry name" value="Thioredoxin"/>
</dbReference>
<feature type="site" description="Deprotonates C-terminal active site Cys" evidence="9">
    <location>
        <position position="24"/>
    </location>
</feature>
<accession>B7AR93</accession>
<keyword evidence="5 10" id="KW-1015">Disulfide bond</keyword>
<evidence type="ECO:0000313" key="12">
    <source>
        <dbReference type="EMBL" id="EEC58215.1"/>
    </source>
</evidence>
<evidence type="ECO:0000256" key="1">
    <source>
        <dbReference type="ARBA" id="ARBA00008987"/>
    </source>
</evidence>
<dbReference type="PANTHER" id="PTHR45663">
    <property type="entry name" value="GEO12009P1"/>
    <property type="match status" value="1"/>
</dbReference>
<dbReference type="FunFam" id="3.40.30.10:FF:000001">
    <property type="entry name" value="Thioredoxin"/>
    <property type="match status" value="1"/>
</dbReference>
<feature type="domain" description="Thioredoxin" evidence="11">
    <location>
        <begin position="1"/>
        <end position="106"/>
    </location>
</feature>
<dbReference type="EMBL" id="ABVQ01000035">
    <property type="protein sequence ID" value="EEC58215.1"/>
    <property type="molecule type" value="Genomic_DNA"/>
</dbReference>
<dbReference type="InterPro" id="IPR036249">
    <property type="entry name" value="Thioredoxin-like_sf"/>
</dbReference>
<evidence type="ECO:0000256" key="8">
    <source>
        <dbReference type="PIRNR" id="PIRNR000077"/>
    </source>
</evidence>
<dbReference type="PANTHER" id="PTHR45663:SF11">
    <property type="entry name" value="GEO12009P1"/>
    <property type="match status" value="1"/>
</dbReference>
<dbReference type="SUPFAM" id="SSF52833">
    <property type="entry name" value="Thioredoxin-like"/>
    <property type="match status" value="1"/>
</dbReference>
<feature type="active site" description="Nucleophile" evidence="9">
    <location>
        <position position="30"/>
    </location>
</feature>
<dbReference type="InterPro" id="IPR013766">
    <property type="entry name" value="Thioredoxin_domain"/>
</dbReference>
<feature type="disulfide bond" description="Redox-active" evidence="10">
    <location>
        <begin position="30"/>
        <end position="33"/>
    </location>
</feature>
<reference evidence="12 13" key="2">
    <citation type="submission" date="2008-11" db="EMBL/GenBank/DDBJ databases">
        <authorList>
            <person name="Fulton L."/>
            <person name="Clifton S."/>
            <person name="Fulton B."/>
            <person name="Xu J."/>
            <person name="Minx P."/>
            <person name="Pepin K.H."/>
            <person name="Johnson M."/>
            <person name="Bhonagiri V."/>
            <person name="Nash W.E."/>
            <person name="Mardis E.R."/>
            <person name="Wilson R.K."/>
        </authorList>
    </citation>
    <scope>NUCLEOTIDE SEQUENCE [LARGE SCALE GENOMIC DNA]</scope>
    <source>
        <strain evidence="12 13">ATCC 43243</strain>
    </source>
</reference>
<dbReference type="PROSITE" id="PS51352">
    <property type="entry name" value="THIOREDOXIN_2"/>
    <property type="match status" value="1"/>
</dbReference>
<keyword evidence="6 10" id="KW-0676">Redox-active center</keyword>
<dbReference type="STRING" id="483218.BACPEC_01203"/>
<dbReference type="GO" id="GO:0005737">
    <property type="term" value="C:cytoplasm"/>
    <property type="evidence" value="ECO:0007669"/>
    <property type="project" value="TreeGrafter"/>
</dbReference>
<dbReference type="GO" id="GO:0015035">
    <property type="term" value="F:protein-disulfide reductase activity"/>
    <property type="evidence" value="ECO:0007669"/>
    <property type="project" value="UniProtKB-UniRule"/>
</dbReference>
<dbReference type="NCBIfam" id="TIGR01068">
    <property type="entry name" value="thioredoxin"/>
    <property type="match status" value="1"/>
</dbReference>
<dbReference type="PIRSF" id="PIRSF000077">
    <property type="entry name" value="Thioredoxin"/>
    <property type="match status" value="1"/>
</dbReference>
<name>B7AR93_9FIRM</name>
<evidence type="ECO:0000256" key="6">
    <source>
        <dbReference type="ARBA" id="ARBA00023284"/>
    </source>
</evidence>
<feature type="active site" description="Nucleophile" evidence="9">
    <location>
        <position position="33"/>
    </location>
</feature>
<dbReference type="CDD" id="cd02947">
    <property type="entry name" value="TRX_family"/>
    <property type="match status" value="1"/>
</dbReference>
<organism evidence="12 13">
    <name type="scientific">[Bacteroides] pectinophilus ATCC 43243</name>
    <dbReference type="NCBI Taxonomy" id="483218"/>
    <lineage>
        <taxon>Bacteria</taxon>
        <taxon>Bacillati</taxon>
        <taxon>Bacillota</taxon>
        <taxon>Clostridia</taxon>
        <taxon>Eubacteriales</taxon>
    </lineage>
</organism>
<dbReference type="Gene3D" id="3.40.30.10">
    <property type="entry name" value="Glutaredoxin"/>
    <property type="match status" value="1"/>
</dbReference>
<evidence type="ECO:0000256" key="5">
    <source>
        <dbReference type="ARBA" id="ARBA00023157"/>
    </source>
</evidence>
<keyword evidence="13" id="KW-1185">Reference proteome</keyword>
<evidence type="ECO:0000256" key="4">
    <source>
        <dbReference type="ARBA" id="ARBA00022982"/>
    </source>
</evidence>
<dbReference type="Pfam" id="PF00085">
    <property type="entry name" value="Thioredoxin"/>
    <property type="match status" value="1"/>
</dbReference>
<evidence type="ECO:0000259" key="11">
    <source>
        <dbReference type="PROSITE" id="PS51352"/>
    </source>
</evidence>
<comment type="similarity">
    <text evidence="1 8">Belongs to the thioredoxin family.</text>
</comment>
<evidence type="ECO:0000256" key="9">
    <source>
        <dbReference type="PIRSR" id="PIRSR000077-1"/>
    </source>
</evidence>
<protein>
    <recommendedName>
        <fullName evidence="2 7">Thioredoxin</fullName>
    </recommendedName>
</protein>
<evidence type="ECO:0000313" key="13">
    <source>
        <dbReference type="Proteomes" id="UP000003136"/>
    </source>
</evidence>
<sequence length="106" mass="11601">MAARVSKADFDDKVLGSSLPVLVDFYSDSCVPCKRMSPVVGDVEDEREGSLSVYKVNINFDTELAEQYDVQSVPTLLLFKGGAEVARQSGAVRKDALNAWIDDNVK</sequence>
<evidence type="ECO:0000256" key="10">
    <source>
        <dbReference type="PIRSR" id="PIRSR000077-4"/>
    </source>
</evidence>
<reference evidence="12 13" key="1">
    <citation type="submission" date="2008-11" db="EMBL/GenBank/DDBJ databases">
        <title>Draft genome sequence of Bacteroides pectinophilus (ATCC 43243).</title>
        <authorList>
            <person name="Sudarsanam P."/>
            <person name="Ley R."/>
            <person name="Guruge J."/>
            <person name="Turnbaugh P.J."/>
            <person name="Mahowald M."/>
            <person name="Liep D."/>
            <person name="Gordon J."/>
        </authorList>
    </citation>
    <scope>NUCLEOTIDE SEQUENCE [LARGE SCALE GENOMIC DNA]</scope>
    <source>
        <strain evidence="12 13">ATCC 43243</strain>
    </source>
</reference>
<dbReference type="HOGENOM" id="CLU_090389_10_2_9"/>
<dbReference type="Proteomes" id="UP000003136">
    <property type="component" value="Unassembled WGS sequence"/>
</dbReference>
<feature type="site" description="Contributes to redox potential value" evidence="9">
    <location>
        <position position="32"/>
    </location>
</feature>
<gene>
    <name evidence="12" type="ORF">BACPEC_01203</name>
</gene>
<evidence type="ECO:0000256" key="3">
    <source>
        <dbReference type="ARBA" id="ARBA00022448"/>
    </source>
</evidence>
<dbReference type="AlphaFoldDB" id="B7AR93"/>
<keyword evidence="3" id="KW-0813">Transport</keyword>